<feature type="transmembrane region" description="Helical" evidence="5">
    <location>
        <begin position="217"/>
        <end position="245"/>
    </location>
</feature>
<keyword evidence="3 5" id="KW-1133">Transmembrane helix</keyword>
<feature type="transmembrane region" description="Helical" evidence="5">
    <location>
        <begin position="7"/>
        <end position="25"/>
    </location>
</feature>
<name>A0A512TLL1_CLOBU</name>
<evidence type="ECO:0000256" key="5">
    <source>
        <dbReference type="SAM" id="Phobius"/>
    </source>
</evidence>
<comment type="subcellular location">
    <subcellularLocation>
        <location evidence="1">Membrane</location>
        <topology evidence="1">Multi-pass membrane protein</topology>
    </subcellularLocation>
</comment>
<reference evidence="7 8" key="1">
    <citation type="submission" date="2019-07" db="EMBL/GenBank/DDBJ databases">
        <title>Whole genome shotgun sequence of Clostridium butyricum NBRC 3858.</title>
        <authorList>
            <person name="Hosoyama A."/>
            <person name="Uohara A."/>
            <person name="Ohji S."/>
            <person name="Ichikawa N."/>
        </authorList>
    </citation>
    <scope>NUCLEOTIDE SEQUENCE [LARGE SCALE GENOMIC DNA]</scope>
    <source>
        <strain evidence="7 8">NBRC 3858</strain>
    </source>
</reference>
<protein>
    <recommendedName>
        <fullName evidence="6">O-antigen ligase-related domain-containing protein</fullName>
    </recommendedName>
</protein>
<feature type="transmembrane region" description="Helical" evidence="5">
    <location>
        <begin position="344"/>
        <end position="364"/>
    </location>
</feature>
<keyword evidence="4 5" id="KW-0472">Membrane</keyword>
<gene>
    <name evidence="7" type="ORF">CBU02nite_13940</name>
</gene>
<dbReference type="Pfam" id="PF04932">
    <property type="entry name" value="Wzy_C"/>
    <property type="match status" value="1"/>
</dbReference>
<accession>A0A512TLL1</accession>
<dbReference type="AlphaFoldDB" id="A0A512TLL1"/>
<feature type="transmembrane region" description="Helical" evidence="5">
    <location>
        <begin position="118"/>
        <end position="138"/>
    </location>
</feature>
<evidence type="ECO:0000259" key="6">
    <source>
        <dbReference type="Pfam" id="PF04932"/>
    </source>
</evidence>
<evidence type="ECO:0000256" key="1">
    <source>
        <dbReference type="ARBA" id="ARBA00004141"/>
    </source>
</evidence>
<dbReference type="InterPro" id="IPR007016">
    <property type="entry name" value="O-antigen_ligase-rel_domated"/>
</dbReference>
<evidence type="ECO:0000313" key="7">
    <source>
        <dbReference type="EMBL" id="GEQ20888.1"/>
    </source>
</evidence>
<keyword evidence="2 5" id="KW-0812">Transmembrane</keyword>
<sequence>MLSKTKIENFLDYIIAICLILNVHSVWNNTIIRKLNVIFLIISLLIYMFMSINNLKRKKREFIKASVITLTVIVYNLLFITINLSSIGDFILNFIILYSLFIYYSIYKRNIGESCYLLLKISNLIFIISIVSLFFYIFGSVLKVVSANSDILLRWGTDRYVSSYHNLYYETQTINIFGKQIIRNTGIFTEAPMYAFNLCISLSVEVFIRKKQKNKKIIVLLFTILTTFSTTGIVVSLLIISINLINSRKNYGLLKKMCLYLFVMILMISSMFFINYKVIQSKDIYGSYSIRMDDIKVGIEAWKDNIIMGKGYNRYDLVQQYMSINDRGNDIGGSNGIMKILPEGGIYLLSIYIFPLVIALVYSIKYRVKNVIIFETILVILLININVPYRFIMIYFLSLGLSYLFKNDSSKIGENYEKI</sequence>
<evidence type="ECO:0000256" key="4">
    <source>
        <dbReference type="ARBA" id="ARBA00023136"/>
    </source>
</evidence>
<dbReference type="GO" id="GO:0016020">
    <property type="term" value="C:membrane"/>
    <property type="evidence" value="ECO:0007669"/>
    <property type="project" value="UniProtKB-SubCell"/>
</dbReference>
<proteinExistence type="predicted"/>
<dbReference type="EMBL" id="BKBC01000014">
    <property type="protein sequence ID" value="GEQ20888.1"/>
    <property type="molecule type" value="Genomic_DNA"/>
</dbReference>
<evidence type="ECO:0000313" key="8">
    <source>
        <dbReference type="Proteomes" id="UP000321089"/>
    </source>
</evidence>
<feature type="transmembrane region" description="Helical" evidence="5">
    <location>
        <begin position="62"/>
        <end position="84"/>
    </location>
</feature>
<feature type="transmembrane region" description="Helical" evidence="5">
    <location>
        <begin position="371"/>
        <end position="397"/>
    </location>
</feature>
<dbReference type="Proteomes" id="UP000321089">
    <property type="component" value="Unassembled WGS sequence"/>
</dbReference>
<feature type="transmembrane region" description="Helical" evidence="5">
    <location>
        <begin position="31"/>
        <end position="50"/>
    </location>
</feature>
<evidence type="ECO:0000256" key="2">
    <source>
        <dbReference type="ARBA" id="ARBA00022692"/>
    </source>
</evidence>
<comment type="caution">
    <text evidence="7">The sequence shown here is derived from an EMBL/GenBank/DDBJ whole genome shotgun (WGS) entry which is preliminary data.</text>
</comment>
<dbReference type="RefSeq" id="WP_171781601.1">
    <property type="nucleotide sequence ID" value="NZ_JABFUH010000001.1"/>
</dbReference>
<feature type="transmembrane region" description="Helical" evidence="5">
    <location>
        <begin position="90"/>
        <end position="106"/>
    </location>
</feature>
<feature type="domain" description="O-antigen ligase-related" evidence="6">
    <location>
        <begin position="218"/>
        <end position="352"/>
    </location>
</feature>
<evidence type="ECO:0000256" key="3">
    <source>
        <dbReference type="ARBA" id="ARBA00022989"/>
    </source>
</evidence>
<organism evidence="7 8">
    <name type="scientific">Clostridium butyricum</name>
    <dbReference type="NCBI Taxonomy" id="1492"/>
    <lineage>
        <taxon>Bacteria</taxon>
        <taxon>Bacillati</taxon>
        <taxon>Bacillota</taxon>
        <taxon>Clostridia</taxon>
        <taxon>Eubacteriales</taxon>
        <taxon>Clostridiaceae</taxon>
        <taxon>Clostridium</taxon>
    </lineage>
</organism>
<feature type="transmembrane region" description="Helical" evidence="5">
    <location>
        <begin position="257"/>
        <end position="276"/>
    </location>
</feature>